<sequence length="77" mass="8533">MAEHDLRVQGQLQLDSVHCLPMHRLTLSEQCPPLLGYCPNDVQHAPALIIDSDPGLSASNLHVQHWSVLPFSGWPIT</sequence>
<proteinExistence type="predicted"/>
<comment type="caution">
    <text evidence="1">The sequence shown here is derived from an EMBL/GenBank/DDBJ whole genome shotgun (WGS) entry which is preliminary data.</text>
</comment>
<evidence type="ECO:0000313" key="1">
    <source>
        <dbReference type="EMBL" id="GFN80309.1"/>
    </source>
</evidence>
<dbReference type="EMBL" id="BLXT01000816">
    <property type="protein sequence ID" value="GFN80309.1"/>
    <property type="molecule type" value="Genomic_DNA"/>
</dbReference>
<name>A0AAV3YC24_9GAST</name>
<keyword evidence="2" id="KW-1185">Reference proteome</keyword>
<dbReference type="AlphaFoldDB" id="A0AAV3YC24"/>
<dbReference type="Proteomes" id="UP000735302">
    <property type="component" value="Unassembled WGS sequence"/>
</dbReference>
<reference evidence="1 2" key="1">
    <citation type="journal article" date="2021" name="Elife">
        <title>Chloroplast acquisition without the gene transfer in kleptoplastic sea slugs, Plakobranchus ocellatus.</title>
        <authorList>
            <person name="Maeda T."/>
            <person name="Takahashi S."/>
            <person name="Yoshida T."/>
            <person name="Shimamura S."/>
            <person name="Takaki Y."/>
            <person name="Nagai Y."/>
            <person name="Toyoda A."/>
            <person name="Suzuki Y."/>
            <person name="Arimoto A."/>
            <person name="Ishii H."/>
            <person name="Satoh N."/>
            <person name="Nishiyama T."/>
            <person name="Hasebe M."/>
            <person name="Maruyama T."/>
            <person name="Minagawa J."/>
            <person name="Obokata J."/>
            <person name="Shigenobu S."/>
        </authorList>
    </citation>
    <scope>NUCLEOTIDE SEQUENCE [LARGE SCALE GENOMIC DNA]</scope>
</reference>
<protein>
    <submittedName>
        <fullName evidence="1">Uncharacterized protein</fullName>
    </submittedName>
</protein>
<gene>
    <name evidence="1" type="ORF">PoB_000681500</name>
</gene>
<organism evidence="1 2">
    <name type="scientific">Plakobranchus ocellatus</name>
    <dbReference type="NCBI Taxonomy" id="259542"/>
    <lineage>
        <taxon>Eukaryota</taxon>
        <taxon>Metazoa</taxon>
        <taxon>Spiralia</taxon>
        <taxon>Lophotrochozoa</taxon>
        <taxon>Mollusca</taxon>
        <taxon>Gastropoda</taxon>
        <taxon>Heterobranchia</taxon>
        <taxon>Euthyneura</taxon>
        <taxon>Panpulmonata</taxon>
        <taxon>Sacoglossa</taxon>
        <taxon>Placobranchoidea</taxon>
        <taxon>Plakobranchidae</taxon>
        <taxon>Plakobranchus</taxon>
    </lineage>
</organism>
<accession>A0AAV3YC24</accession>
<evidence type="ECO:0000313" key="2">
    <source>
        <dbReference type="Proteomes" id="UP000735302"/>
    </source>
</evidence>